<sequence length="65" mass="7184">MLHRTIASKYAILFTGEDFPPVCDGSNDVQKHAIDPFGGTRLRTVARMLIEQLAGTTRFAIYGKS</sequence>
<protein>
    <submittedName>
        <fullName evidence="1">Uncharacterized protein</fullName>
    </submittedName>
</protein>
<evidence type="ECO:0000313" key="2">
    <source>
        <dbReference type="Proteomes" id="UP000318538"/>
    </source>
</evidence>
<accession>A0A517ND67</accession>
<name>A0A517ND67_9BACT</name>
<gene>
    <name evidence="1" type="ORF">K227x_34750</name>
</gene>
<dbReference type="AlphaFoldDB" id="A0A517ND67"/>
<evidence type="ECO:0000313" key="1">
    <source>
        <dbReference type="EMBL" id="QDT05077.1"/>
    </source>
</evidence>
<reference evidence="1 2" key="1">
    <citation type="submission" date="2019-02" db="EMBL/GenBank/DDBJ databases">
        <title>Deep-cultivation of Planctomycetes and their phenomic and genomic characterization uncovers novel biology.</title>
        <authorList>
            <person name="Wiegand S."/>
            <person name="Jogler M."/>
            <person name="Boedeker C."/>
            <person name="Pinto D."/>
            <person name="Vollmers J."/>
            <person name="Rivas-Marin E."/>
            <person name="Kohn T."/>
            <person name="Peeters S.H."/>
            <person name="Heuer A."/>
            <person name="Rast P."/>
            <person name="Oberbeckmann S."/>
            <person name="Bunk B."/>
            <person name="Jeske O."/>
            <person name="Meyerdierks A."/>
            <person name="Storesund J.E."/>
            <person name="Kallscheuer N."/>
            <person name="Luecker S."/>
            <person name="Lage O.M."/>
            <person name="Pohl T."/>
            <person name="Merkel B.J."/>
            <person name="Hornburger P."/>
            <person name="Mueller R.-W."/>
            <person name="Bruemmer F."/>
            <person name="Labrenz M."/>
            <person name="Spormann A.M."/>
            <person name="Op den Camp H."/>
            <person name="Overmann J."/>
            <person name="Amann R."/>
            <person name="Jetten M.S.M."/>
            <person name="Mascher T."/>
            <person name="Medema M.H."/>
            <person name="Devos D.P."/>
            <person name="Kaster A.-K."/>
            <person name="Ovreas L."/>
            <person name="Rohde M."/>
            <person name="Galperin M.Y."/>
            <person name="Jogler C."/>
        </authorList>
    </citation>
    <scope>NUCLEOTIDE SEQUENCE [LARGE SCALE GENOMIC DNA]</scope>
    <source>
        <strain evidence="1 2">K22_7</strain>
    </source>
</reference>
<proteinExistence type="predicted"/>
<dbReference type="KEGG" id="rlc:K227x_34750"/>
<dbReference type="Proteomes" id="UP000318538">
    <property type="component" value="Chromosome"/>
</dbReference>
<dbReference type="EMBL" id="CP036525">
    <property type="protein sequence ID" value="QDT05077.1"/>
    <property type="molecule type" value="Genomic_DNA"/>
</dbReference>
<keyword evidence="2" id="KW-1185">Reference proteome</keyword>
<organism evidence="1 2">
    <name type="scientific">Rubripirellula lacrimiformis</name>
    <dbReference type="NCBI Taxonomy" id="1930273"/>
    <lineage>
        <taxon>Bacteria</taxon>
        <taxon>Pseudomonadati</taxon>
        <taxon>Planctomycetota</taxon>
        <taxon>Planctomycetia</taxon>
        <taxon>Pirellulales</taxon>
        <taxon>Pirellulaceae</taxon>
        <taxon>Rubripirellula</taxon>
    </lineage>
</organism>